<dbReference type="InterPro" id="IPR003423">
    <property type="entry name" value="OMP_efflux"/>
</dbReference>
<proteinExistence type="inferred from homology"/>
<evidence type="ECO:0000256" key="5">
    <source>
        <dbReference type="ARBA" id="ARBA00023237"/>
    </source>
</evidence>
<evidence type="ECO:0000256" key="4">
    <source>
        <dbReference type="ARBA" id="ARBA00023139"/>
    </source>
</evidence>
<keyword evidence="5" id="KW-0998">Cell outer membrane</keyword>
<dbReference type="NCBIfam" id="TIGR01845">
    <property type="entry name" value="outer_NodT"/>
    <property type="match status" value="1"/>
</dbReference>
<name>A0ABT4Y353_METRE</name>
<evidence type="ECO:0000256" key="2">
    <source>
        <dbReference type="ARBA" id="ARBA00022452"/>
    </source>
</evidence>
<keyword evidence="7" id="KW-0472">Membrane</keyword>
<accession>A0ABT4Y353</accession>
<protein>
    <submittedName>
        <fullName evidence="8">Efflux transporter outer membrane subunit</fullName>
    </submittedName>
</protein>
<dbReference type="Gene3D" id="2.20.200.10">
    <property type="entry name" value="Outer membrane efflux proteins (OEP)"/>
    <property type="match status" value="1"/>
</dbReference>
<organism evidence="8 9">
    <name type="scientific">Metapseudomonas resinovorans</name>
    <name type="common">Pseudomonas resinovorans</name>
    <dbReference type="NCBI Taxonomy" id="53412"/>
    <lineage>
        <taxon>Bacteria</taxon>
        <taxon>Pseudomonadati</taxon>
        <taxon>Pseudomonadota</taxon>
        <taxon>Gammaproteobacteria</taxon>
        <taxon>Pseudomonadales</taxon>
        <taxon>Pseudomonadaceae</taxon>
        <taxon>Metapseudomonas</taxon>
    </lineage>
</organism>
<dbReference type="Gene3D" id="1.20.1600.10">
    <property type="entry name" value="Outer membrane efflux proteins (OEP)"/>
    <property type="match status" value="1"/>
</dbReference>
<dbReference type="Pfam" id="PF02321">
    <property type="entry name" value="OEP"/>
    <property type="match status" value="2"/>
</dbReference>
<keyword evidence="6 7" id="KW-0449">Lipoprotein</keyword>
<sequence>MYAILNHASLRMSLLAAAVASLIACSVEPTYERPEAPVSESFKEASAAGDWKTARPAEELPRGEWWKAFGDATLDRLEAEALAANQDLQAAAARVKEARGLNQVARGGLFPTLDAGVGATRQRVSEAAQREGSTAYQNTTVRAQAGFSYEVDLFGRVSASVHAAEAELARSEALFQSVRLALQADVAQNYFILRQLDAQAQVLTDTVTLRQKALELMEARFDDSEVDDLDVSRARAELATARSEAMSVERRRATAEHSLAVLLGKAPSEFALPAEPLRPVALNIPAGLPSSLLERRPDIAAAERAMAAANARVGIAKAAFFPSLTLTGAAGFEGDSLGNLFNWSHRAFLLGPLAGTALNIPLFDGGQRSGNLASARAQYEEEVALYRQQVLVAFREVEDNLADLAVLRRQTGTQQEAVDASARAAELSRTRYLEGATDYLDVIDAERSLLQARRAAVELQGVQAIGTVNLIRALGGGWELPPRPLEGTDLAVQP</sequence>
<keyword evidence="4 7" id="KW-0564">Palmitate</keyword>
<evidence type="ECO:0000256" key="1">
    <source>
        <dbReference type="ARBA" id="ARBA00007613"/>
    </source>
</evidence>
<evidence type="ECO:0000313" key="9">
    <source>
        <dbReference type="Proteomes" id="UP001211689"/>
    </source>
</evidence>
<dbReference type="RefSeq" id="WP_271470573.1">
    <property type="nucleotide sequence ID" value="NZ_JANEWF010000006.1"/>
</dbReference>
<dbReference type="SUPFAM" id="SSF56954">
    <property type="entry name" value="Outer membrane efflux proteins (OEP)"/>
    <property type="match status" value="1"/>
</dbReference>
<comment type="caution">
    <text evidence="8">The sequence shown here is derived from an EMBL/GenBank/DDBJ whole genome shotgun (WGS) entry which is preliminary data.</text>
</comment>
<comment type="similarity">
    <text evidence="1 7">Belongs to the outer membrane factor (OMF) (TC 1.B.17) family.</text>
</comment>
<evidence type="ECO:0000256" key="6">
    <source>
        <dbReference type="ARBA" id="ARBA00023288"/>
    </source>
</evidence>
<evidence type="ECO:0000256" key="7">
    <source>
        <dbReference type="RuleBase" id="RU362097"/>
    </source>
</evidence>
<evidence type="ECO:0000256" key="3">
    <source>
        <dbReference type="ARBA" id="ARBA00022692"/>
    </source>
</evidence>
<keyword evidence="7" id="KW-0732">Signal</keyword>
<reference evidence="8 9" key="1">
    <citation type="submission" date="2022-07" db="EMBL/GenBank/DDBJ databases">
        <title>Genome Analysis of Selected Gammaproteobacteria from Nigerian Food snails.</title>
        <authorList>
            <person name="Okafor A.C."/>
        </authorList>
    </citation>
    <scope>NUCLEOTIDE SEQUENCE [LARGE SCALE GENOMIC DNA]</scope>
    <source>
        <strain evidence="8 9">Awg 2</strain>
    </source>
</reference>
<keyword evidence="2 7" id="KW-1134">Transmembrane beta strand</keyword>
<dbReference type="InterPro" id="IPR010131">
    <property type="entry name" value="MdtP/NodT-like"/>
</dbReference>
<feature type="chain" id="PRO_5045009823" evidence="7">
    <location>
        <begin position="19"/>
        <end position="494"/>
    </location>
</feature>
<dbReference type="Proteomes" id="UP001211689">
    <property type="component" value="Unassembled WGS sequence"/>
</dbReference>
<dbReference type="PANTHER" id="PTHR30203">
    <property type="entry name" value="OUTER MEMBRANE CATION EFFLUX PROTEIN"/>
    <property type="match status" value="1"/>
</dbReference>
<gene>
    <name evidence="8" type="ORF">NNO07_09345</name>
</gene>
<comment type="subcellular location">
    <subcellularLocation>
        <location evidence="7">Cell outer membrane</location>
        <topology evidence="7">Lipid-anchor</topology>
    </subcellularLocation>
</comment>
<keyword evidence="9" id="KW-1185">Reference proteome</keyword>
<evidence type="ECO:0000313" key="8">
    <source>
        <dbReference type="EMBL" id="MDA8483273.1"/>
    </source>
</evidence>
<feature type="signal peptide" evidence="7">
    <location>
        <begin position="1"/>
        <end position="18"/>
    </location>
</feature>
<dbReference type="PANTHER" id="PTHR30203:SF33">
    <property type="entry name" value="BLR4455 PROTEIN"/>
    <property type="match status" value="1"/>
</dbReference>
<dbReference type="EMBL" id="JANEWF010000006">
    <property type="protein sequence ID" value="MDA8483273.1"/>
    <property type="molecule type" value="Genomic_DNA"/>
</dbReference>
<keyword evidence="3 7" id="KW-0812">Transmembrane</keyword>